<dbReference type="OrthoDB" id="5569911at2759"/>
<dbReference type="AlphaFoldDB" id="A0A8H7UFK2"/>
<dbReference type="InterPro" id="IPR029191">
    <property type="entry name" value="Uds1"/>
</dbReference>
<feature type="domain" description="Up-regulated during septation protein 1" evidence="3">
    <location>
        <begin position="194"/>
        <end position="305"/>
    </location>
</feature>
<feature type="coiled-coil region" evidence="1">
    <location>
        <begin position="474"/>
        <end position="581"/>
    </location>
</feature>
<feature type="compositionally biased region" description="Polar residues" evidence="2">
    <location>
        <begin position="113"/>
        <end position="124"/>
    </location>
</feature>
<evidence type="ECO:0000259" key="3">
    <source>
        <dbReference type="Pfam" id="PF15456"/>
    </source>
</evidence>
<feature type="coiled-coil region" evidence="1">
    <location>
        <begin position="213"/>
        <end position="240"/>
    </location>
</feature>
<evidence type="ECO:0000256" key="2">
    <source>
        <dbReference type="SAM" id="MobiDB-lite"/>
    </source>
</evidence>
<organism evidence="4 5">
    <name type="scientific">Mortierella isabellina</name>
    <name type="common">Filamentous fungus</name>
    <name type="synonym">Umbelopsis isabellina</name>
    <dbReference type="NCBI Taxonomy" id="91625"/>
    <lineage>
        <taxon>Eukaryota</taxon>
        <taxon>Fungi</taxon>
        <taxon>Fungi incertae sedis</taxon>
        <taxon>Mucoromycota</taxon>
        <taxon>Mucoromycotina</taxon>
        <taxon>Umbelopsidomycetes</taxon>
        <taxon>Umbelopsidales</taxon>
        <taxon>Umbelopsidaceae</taxon>
        <taxon>Umbelopsis</taxon>
    </lineage>
</organism>
<accession>A0A8H7UFK2</accession>
<feature type="coiled-coil region" evidence="1">
    <location>
        <begin position="1019"/>
        <end position="1056"/>
    </location>
</feature>
<feature type="coiled-coil region" evidence="1">
    <location>
        <begin position="338"/>
        <end position="398"/>
    </location>
</feature>
<comment type="caution">
    <text evidence="4">The sequence shown here is derived from an EMBL/GenBank/DDBJ whole genome shotgun (WGS) entry which is preliminary data.</text>
</comment>
<keyword evidence="1" id="KW-0175">Coiled coil</keyword>
<dbReference type="Pfam" id="PF15456">
    <property type="entry name" value="Uds1"/>
    <property type="match status" value="1"/>
</dbReference>
<feature type="coiled-coil region" evidence="1">
    <location>
        <begin position="618"/>
        <end position="792"/>
    </location>
</feature>
<sequence>MAKPAPNKLLNNPFFANRHQPVIKANQPDAAISPGKLKNKWQQPVATPKKEDNTDSKLSLTEKKQTIKQTDTPPVPIESAESSPPVNLSEQLTPNVPELKSQTPAPVRETRSVPKSPSPAASQTEPKEQDQISISIISKLDTAQKDESATRKSFISTASLESPLPWQNFENVEGSRLSLPSISNVAEDMDGMLMQLLVSQAVIDAKDFEVLTLEEVETLKQQHINLMNRLEDQTARLSLESKMREASQSLVRLHSTNRKMALQSQEQLIASTQKVDEVAKEVWRLTRLGSETQQRLLEHTAGTLSVGVKVLEDELSIQSRKATSRPTAQTSANADTRIKQLTVDLVQRDNEIKRQQEEIEQLRAQKLCDMEFETASDVQAKEREIRELRTEYEHLHNGLDFLVRRYQIAEDSIRIQPSDAGTISSASEDSGSWDGVHGGNDFSFKSVHTSTTSIGDVRNDEYSLHHGSAHTATLNAVEKLLKEAELKVRRLESEAEDSRMALAQSQQKIVDLQQNDQSDDYLQSLKTLTAQRAQLQQELESLRNEDSRIQTEAEKSHKNNASLLEKEVAQTRQQLEKLEVDLYGLTELFPVQKSNNLHGNKTPLELAAVKIRDIVQENMRIEETMSHMESSIKEHEQQRDNLMTELQTTRKQLQAVSTRASSPAVDTRAIEARERALQRELQQFKSEVFDLRSQREEWERNVNNQSTVELTQEHLDEQIACINARHEAQTKAIQDELKLLRDQLESTVQEKQRLQCEAESLENQFKANKQAMDKMKNEINMKDNSINSIKLELDSVKENLIAKTKEEETLFASEQQIHKNHELQTQMLKQELADLDRKMRQNANQAEELISSKNQRLMAANEHIERLENDISQLQKRASSTATAQPLQNGELQSLQSQMDEVCRSRDMMEMELGITQKQLRETQEALLTAQSQFTVRESALLLQCSSIETDFEAIFKEYERLTRNITDFASERHAYDERIRELLQYKNEIQTELADEKVRCLQVGKEPNSTQTLRREFRKLMSEVKAEHARELERAEEERKKLDAVLRNLRREEEKKRWEKQSRGVQTNFVVDLVSR</sequence>
<feature type="region of interest" description="Disordered" evidence="2">
    <location>
        <begin position="20"/>
        <end position="131"/>
    </location>
</feature>
<name>A0A8H7UFK2_MORIS</name>
<feature type="compositionally biased region" description="Basic and acidic residues" evidence="2">
    <location>
        <begin position="48"/>
        <end position="65"/>
    </location>
</feature>
<gene>
    <name evidence="4" type="ORF">INT43_003296</name>
</gene>
<proteinExistence type="predicted"/>
<dbReference type="Proteomes" id="UP000654370">
    <property type="component" value="Unassembled WGS sequence"/>
</dbReference>
<reference evidence="4" key="1">
    <citation type="submission" date="2020-12" db="EMBL/GenBank/DDBJ databases">
        <title>Metabolic potential, ecology and presence of endohyphal bacteria is reflected in genomic diversity of Mucoromycotina.</title>
        <authorList>
            <person name="Muszewska A."/>
            <person name="Okrasinska A."/>
            <person name="Steczkiewicz K."/>
            <person name="Drgas O."/>
            <person name="Orlowska M."/>
            <person name="Perlinska-Lenart U."/>
            <person name="Aleksandrzak-Piekarczyk T."/>
            <person name="Szatraj K."/>
            <person name="Zielenkiewicz U."/>
            <person name="Pilsyk S."/>
            <person name="Malc E."/>
            <person name="Mieczkowski P."/>
            <person name="Kruszewska J.S."/>
            <person name="Biernat P."/>
            <person name="Pawlowska J."/>
        </authorList>
    </citation>
    <scope>NUCLEOTIDE SEQUENCE</scope>
    <source>
        <strain evidence="4">WA0000067209</strain>
    </source>
</reference>
<evidence type="ECO:0000313" key="4">
    <source>
        <dbReference type="EMBL" id="KAG2178043.1"/>
    </source>
</evidence>
<evidence type="ECO:0000256" key="1">
    <source>
        <dbReference type="SAM" id="Coils"/>
    </source>
</evidence>
<keyword evidence="5" id="KW-1185">Reference proteome</keyword>
<evidence type="ECO:0000313" key="5">
    <source>
        <dbReference type="Proteomes" id="UP000654370"/>
    </source>
</evidence>
<feature type="region of interest" description="Disordered" evidence="2">
    <location>
        <begin position="875"/>
        <end position="896"/>
    </location>
</feature>
<dbReference type="EMBL" id="JAEPQZ010000008">
    <property type="protein sequence ID" value="KAG2178043.1"/>
    <property type="molecule type" value="Genomic_DNA"/>
</dbReference>
<protein>
    <recommendedName>
        <fullName evidence="3">Up-regulated during septation protein 1 domain-containing protein</fullName>
    </recommendedName>
</protein>
<feature type="compositionally biased region" description="Polar residues" evidence="2">
    <location>
        <begin position="80"/>
        <end position="104"/>
    </location>
</feature>